<dbReference type="AlphaFoldDB" id="A0A1H0S837"/>
<keyword evidence="1" id="KW-1133">Transmembrane helix</keyword>
<proteinExistence type="predicted"/>
<dbReference type="InterPro" id="IPR025576">
    <property type="entry name" value="YwiC"/>
</dbReference>
<evidence type="ECO:0000256" key="1">
    <source>
        <dbReference type="SAM" id="Phobius"/>
    </source>
</evidence>
<protein>
    <submittedName>
        <fullName evidence="2">YwiC-like protein</fullName>
    </submittedName>
</protein>
<keyword evidence="1" id="KW-0472">Membrane</keyword>
<feature type="transmembrane region" description="Helical" evidence="1">
    <location>
        <begin position="139"/>
        <end position="159"/>
    </location>
</feature>
<feature type="transmembrane region" description="Helical" evidence="1">
    <location>
        <begin position="218"/>
        <end position="237"/>
    </location>
</feature>
<sequence length="238" mass="27630">MKLLLPKQHGAWAMLFIPFLFGVFLGQPSWIHVPLVVGWFFLYLATYPLLMLLKNKQRELYQKWTVIYTIPVVISLSFVIIYNPMFVYFGLLMLPFFLVNIYFAKTKNERALLNDFSAVIVFSIGGIASYYAGTGTLDQRAYMIFVLSTLFFIGSTFFIKSMIREKRNPVFKWVSWGFHVCVMIGLILVSHPLLLIAYTPSFIRAFYLYGKNLSIMRLGIYEIINSVLFFICIILLIN</sequence>
<feature type="transmembrane region" description="Helical" evidence="1">
    <location>
        <begin position="88"/>
        <end position="104"/>
    </location>
</feature>
<evidence type="ECO:0000313" key="2">
    <source>
        <dbReference type="EMBL" id="SDP37805.1"/>
    </source>
</evidence>
<feature type="transmembrane region" description="Helical" evidence="1">
    <location>
        <begin position="171"/>
        <end position="198"/>
    </location>
</feature>
<dbReference type="RefSeq" id="WP_090851243.1">
    <property type="nucleotide sequence ID" value="NZ_FNJU01000002.1"/>
</dbReference>
<keyword evidence="1" id="KW-0812">Transmembrane</keyword>
<evidence type="ECO:0000313" key="3">
    <source>
        <dbReference type="Proteomes" id="UP000199159"/>
    </source>
</evidence>
<reference evidence="3" key="1">
    <citation type="submission" date="2016-10" db="EMBL/GenBank/DDBJ databases">
        <authorList>
            <person name="Varghese N."/>
            <person name="Submissions S."/>
        </authorList>
    </citation>
    <scope>NUCLEOTIDE SEQUENCE [LARGE SCALE GENOMIC DNA]</scope>
    <source>
        <strain evidence="3">IBRC-M10078</strain>
    </source>
</reference>
<name>A0A1H0S837_9BACI</name>
<feature type="transmembrane region" description="Helical" evidence="1">
    <location>
        <begin position="65"/>
        <end position="82"/>
    </location>
</feature>
<feature type="transmembrane region" description="Helical" evidence="1">
    <location>
        <begin position="36"/>
        <end position="53"/>
    </location>
</feature>
<dbReference type="OrthoDB" id="2380563at2"/>
<feature type="transmembrane region" description="Helical" evidence="1">
    <location>
        <begin position="12"/>
        <end position="30"/>
    </location>
</feature>
<dbReference type="Proteomes" id="UP000199159">
    <property type="component" value="Unassembled WGS sequence"/>
</dbReference>
<dbReference type="Pfam" id="PF14256">
    <property type="entry name" value="YwiC"/>
    <property type="match status" value="1"/>
</dbReference>
<organism evidence="2 3">
    <name type="scientific">Litchfieldia salsa</name>
    <dbReference type="NCBI Taxonomy" id="930152"/>
    <lineage>
        <taxon>Bacteria</taxon>
        <taxon>Bacillati</taxon>
        <taxon>Bacillota</taxon>
        <taxon>Bacilli</taxon>
        <taxon>Bacillales</taxon>
        <taxon>Bacillaceae</taxon>
        <taxon>Litchfieldia</taxon>
    </lineage>
</organism>
<accession>A0A1H0S837</accession>
<gene>
    <name evidence="2" type="ORF">SAMN05216565_102586</name>
</gene>
<dbReference type="STRING" id="930152.SAMN05216565_102586"/>
<feature type="transmembrane region" description="Helical" evidence="1">
    <location>
        <begin position="116"/>
        <end position="133"/>
    </location>
</feature>
<dbReference type="EMBL" id="FNJU01000002">
    <property type="protein sequence ID" value="SDP37805.1"/>
    <property type="molecule type" value="Genomic_DNA"/>
</dbReference>
<keyword evidence="3" id="KW-1185">Reference proteome</keyword>